<dbReference type="VEuPathDB" id="FungiDB:MELLADRAFT_69601"/>
<dbReference type="HOGENOM" id="CLU_097631_1_0_1"/>
<keyword evidence="2" id="KW-1185">Reference proteome</keyword>
<proteinExistence type="predicted"/>
<evidence type="ECO:0000313" key="1">
    <source>
        <dbReference type="EMBL" id="EGF98064.1"/>
    </source>
</evidence>
<reference evidence="2" key="1">
    <citation type="journal article" date="2011" name="Proc. Natl. Acad. Sci. U.S.A.">
        <title>Obligate biotrophy features unraveled by the genomic analysis of rust fungi.</title>
        <authorList>
            <person name="Duplessis S."/>
            <person name="Cuomo C.A."/>
            <person name="Lin Y.-C."/>
            <person name="Aerts A."/>
            <person name="Tisserant E."/>
            <person name="Veneault-Fourrey C."/>
            <person name="Joly D.L."/>
            <person name="Hacquard S."/>
            <person name="Amselem J."/>
            <person name="Cantarel B.L."/>
            <person name="Chiu R."/>
            <person name="Coutinho P.M."/>
            <person name="Feau N."/>
            <person name="Field M."/>
            <person name="Frey P."/>
            <person name="Gelhaye E."/>
            <person name="Goldberg J."/>
            <person name="Grabherr M.G."/>
            <person name="Kodira C.D."/>
            <person name="Kohler A."/>
            <person name="Kuees U."/>
            <person name="Lindquist E.A."/>
            <person name="Lucas S.M."/>
            <person name="Mago R."/>
            <person name="Mauceli E."/>
            <person name="Morin E."/>
            <person name="Murat C."/>
            <person name="Pangilinan J.L."/>
            <person name="Park R."/>
            <person name="Pearson M."/>
            <person name="Quesneville H."/>
            <person name="Rouhier N."/>
            <person name="Sakthikumar S."/>
            <person name="Salamov A.A."/>
            <person name="Schmutz J."/>
            <person name="Selles B."/>
            <person name="Shapiro H."/>
            <person name="Tanguay P."/>
            <person name="Tuskan G.A."/>
            <person name="Henrissat B."/>
            <person name="Van de Peer Y."/>
            <person name="Rouze P."/>
            <person name="Ellis J.G."/>
            <person name="Dodds P.N."/>
            <person name="Schein J.E."/>
            <person name="Zhong S."/>
            <person name="Hamelin R.C."/>
            <person name="Grigoriev I.V."/>
            <person name="Szabo L.J."/>
            <person name="Martin F."/>
        </authorList>
    </citation>
    <scope>NUCLEOTIDE SEQUENCE [LARGE SCALE GENOMIC DNA]</scope>
    <source>
        <strain evidence="2">98AG31 / pathotype 3-4-7</strain>
    </source>
</reference>
<dbReference type="GeneID" id="18931271"/>
<gene>
    <name evidence="1" type="ORF">MELLADRAFT_69601</name>
</gene>
<dbReference type="InParanoid" id="F4SBB6"/>
<dbReference type="EMBL" id="GL883186">
    <property type="protein sequence ID" value="EGF98064.1"/>
    <property type="molecule type" value="Genomic_DNA"/>
</dbReference>
<dbReference type="RefSeq" id="XP_007418656.1">
    <property type="nucleotide sequence ID" value="XM_007418594.1"/>
</dbReference>
<organism evidence="2">
    <name type="scientific">Melampsora larici-populina (strain 98AG31 / pathotype 3-4-7)</name>
    <name type="common">Poplar leaf rust fungus</name>
    <dbReference type="NCBI Taxonomy" id="747676"/>
    <lineage>
        <taxon>Eukaryota</taxon>
        <taxon>Fungi</taxon>
        <taxon>Dikarya</taxon>
        <taxon>Basidiomycota</taxon>
        <taxon>Pucciniomycotina</taxon>
        <taxon>Pucciniomycetes</taxon>
        <taxon>Pucciniales</taxon>
        <taxon>Melampsoraceae</taxon>
        <taxon>Melampsora</taxon>
    </lineage>
</organism>
<evidence type="ECO:0000313" key="2">
    <source>
        <dbReference type="Proteomes" id="UP000001072"/>
    </source>
</evidence>
<accession>F4SBB6</accession>
<sequence length="226" mass="25459">MASPPDLTATINAILTTTSDLITLFDLFHPQTMLLRLRLPANSIAWHKTNTQLILKSVDGQPLVYPLKAYGFLTAEDKFIRQWTYNIHGAIGQDEESSDVFIKHSSLSQSLVATAPPQQHDLAGKAMISGIGKVVKVNIDNLNEDGEWHLTLYAEHEAFDPEGRAKIQFVIIYQFGNFSPELCEMKAIEIESFMYFQGLFLRQDVETKRLIVQVVCHTVVQLLPDT</sequence>
<dbReference type="AlphaFoldDB" id="F4SBB6"/>
<dbReference type="KEGG" id="mlr:MELLADRAFT_69601"/>
<protein>
    <submittedName>
        <fullName evidence="1">Uncharacterized protein</fullName>
    </submittedName>
</protein>
<name>F4SBB6_MELLP</name>
<dbReference type="Proteomes" id="UP000001072">
    <property type="component" value="Unassembled WGS sequence"/>
</dbReference>